<evidence type="ECO:0000313" key="3">
    <source>
        <dbReference type="Proteomes" id="UP000593567"/>
    </source>
</evidence>
<sequence>MLTVIYSTALYKFFKYCENRDMAKQVLKERGLKKIRLGIEGYPTHKDKVRKRPGSRPEVVYHYVQRPFLHCSWEKEESRSRHVDFQCVKSKSITNLAEAAADEPDLQLHRRSVDSIRSFNGGHNASEFEPFPVHVGRIQDGGVSASAEDEVAPENLAADVSHSPSTNHSAD</sequence>
<dbReference type="AlphaFoldDB" id="A0A7J7JS65"/>
<dbReference type="EMBL" id="VXIV02001969">
    <property type="protein sequence ID" value="KAF6028268.1"/>
    <property type="molecule type" value="Genomic_DNA"/>
</dbReference>
<evidence type="ECO:0000313" key="2">
    <source>
        <dbReference type="EMBL" id="KAF6028268.1"/>
    </source>
</evidence>
<keyword evidence="3" id="KW-1185">Reference proteome</keyword>
<dbReference type="GO" id="GO:0042327">
    <property type="term" value="P:positive regulation of phosphorylation"/>
    <property type="evidence" value="ECO:0007669"/>
    <property type="project" value="TreeGrafter"/>
</dbReference>
<dbReference type="OrthoDB" id="10034757at2759"/>
<dbReference type="PANTHER" id="PTHR21637">
    <property type="entry name" value="BTB/POZ DOMAIN-CONTAINING PROTEIN 10-RELATED"/>
    <property type="match status" value="1"/>
</dbReference>
<organism evidence="2 3">
    <name type="scientific">Bugula neritina</name>
    <name type="common">Brown bryozoan</name>
    <name type="synonym">Sertularia neritina</name>
    <dbReference type="NCBI Taxonomy" id="10212"/>
    <lineage>
        <taxon>Eukaryota</taxon>
        <taxon>Metazoa</taxon>
        <taxon>Spiralia</taxon>
        <taxon>Lophotrochozoa</taxon>
        <taxon>Bryozoa</taxon>
        <taxon>Gymnolaemata</taxon>
        <taxon>Cheilostomatida</taxon>
        <taxon>Flustrina</taxon>
        <taxon>Buguloidea</taxon>
        <taxon>Bugulidae</taxon>
        <taxon>Bugula</taxon>
    </lineage>
</organism>
<accession>A0A7J7JS65</accession>
<dbReference type="InterPro" id="IPR039886">
    <property type="entry name" value="BTBD10/KCTD20"/>
</dbReference>
<feature type="region of interest" description="Disordered" evidence="1">
    <location>
        <begin position="140"/>
        <end position="171"/>
    </location>
</feature>
<protein>
    <submittedName>
        <fullName evidence="2">BTBD10</fullName>
    </submittedName>
</protein>
<name>A0A7J7JS65_BUGNE</name>
<evidence type="ECO:0000256" key="1">
    <source>
        <dbReference type="SAM" id="MobiDB-lite"/>
    </source>
</evidence>
<feature type="compositionally biased region" description="Polar residues" evidence="1">
    <location>
        <begin position="162"/>
        <end position="171"/>
    </location>
</feature>
<comment type="caution">
    <text evidence="2">The sequence shown here is derived from an EMBL/GenBank/DDBJ whole genome shotgun (WGS) entry which is preliminary data.</text>
</comment>
<gene>
    <name evidence="2" type="ORF">EB796_013434</name>
</gene>
<reference evidence="2" key="1">
    <citation type="submission" date="2020-06" db="EMBL/GenBank/DDBJ databases">
        <title>Draft genome of Bugula neritina, a colonial animal packing powerful symbionts and potential medicines.</title>
        <authorList>
            <person name="Rayko M."/>
        </authorList>
    </citation>
    <scope>NUCLEOTIDE SEQUENCE [LARGE SCALE GENOMIC DNA]</scope>
    <source>
        <strain evidence="2">Kwan_BN1</strain>
    </source>
</reference>
<dbReference type="GO" id="GO:0005737">
    <property type="term" value="C:cytoplasm"/>
    <property type="evidence" value="ECO:0007669"/>
    <property type="project" value="TreeGrafter"/>
</dbReference>
<dbReference type="PANTHER" id="PTHR21637:SF0">
    <property type="entry name" value="AT10158P"/>
    <property type="match status" value="1"/>
</dbReference>
<dbReference type="Proteomes" id="UP000593567">
    <property type="component" value="Unassembled WGS sequence"/>
</dbReference>
<proteinExistence type="predicted"/>